<evidence type="ECO:0000256" key="1">
    <source>
        <dbReference type="SAM" id="MobiDB-lite"/>
    </source>
</evidence>
<evidence type="ECO:0000313" key="2">
    <source>
        <dbReference type="EMBL" id="KNF01692.1"/>
    </source>
</evidence>
<feature type="compositionally biased region" description="Acidic residues" evidence="1">
    <location>
        <begin position="349"/>
        <end position="359"/>
    </location>
</feature>
<dbReference type="GO" id="GO:0005634">
    <property type="term" value="C:nucleus"/>
    <property type="evidence" value="ECO:0007669"/>
    <property type="project" value="TreeGrafter"/>
</dbReference>
<comment type="caution">
    <text evidence="2">The sequence shown here is derived from an EMBL/GenBank/DDBJ whole genome shotgun (WGS) entry which is preliminary data.</text>
</comment>
<organism evidence="2 3">
    <name type="scientific">Puccinia striiformis f. sp. tritici PST-78</name>
    <dbReference type="NCBI Taxonomy" id="1165861"/>
    <lineage>
        <taxon>Eukaryota</taxon>
        <taxon>Fungi</taxon>
        <taxon>Dikarya</taxon>
        <taxon>Basidiomycota</taxon>
        <taxon>Pucciniomycotina</taxon>
        <taxon>Pucciniomycetes</taxon>
        <taxon>Pucciniales</taxon>
        <taxon>Pucciniaceae</taxon>
        <taxon>Puccinia</taxon>
    </lineage>
</organism>
<feature type="region of interest" description="Disordered" evidence="1">
    <location>
        <begin position="341"/>
        <end position="384"/>
    </location>
</feature>
<gene>
    <name evidence="2" type="ORF">PSTG_05119</name>
</gene>
<name>A0A0L0VR51_9BASI</name>
<dbReference type="GO" id="GO:0006357">
    <property type="term" value="P:regulation of transcription by RNA polymerase II"/>
    <property type="evidence" value="ECO:0007669"/>
    <property type="project" value="TreeGrafter"/>
</dbReference>
<accession>A0A0L0VR51</accession>
<evidence type="ECO:0000313" key="3">
    <source>
        <dbReference type="Proteomes" id="UP000054564"/>
    </source>
</evidence>
<dbReference type="PANTHER" id="PTHR46169:SF15">
    <property type="entry name" value="INNER CENTROMERE PROTEIN A-LIKE ISOFORM X1-RELATED"/>
    <property type="match status" value="1"/>
</dbReference>
<proteinExistence type="predicted"/>
<sequence>MANRNSKKCHKPSPTSSIGSTSASKQRSNKQKPPDILKLEDSNQDPIPTGEDNPASFTRTGAVPPMVTLIPHIYPMRRTKWPPHDGLPLCGTNINQPISNTSPSNLSKHVATCPKKLLDSKDQTLVAMGVTGAGDCAKAARPFSALGKRAHKGILHPVILRNLPTQKAVSNDISQLYTAVQENIIHSLKALIFPHRSFSKKPILVKKNRFFLPILFNEDHKGAMYLGLNAWQSPNGFDVLGTVLYRVVKGDGISVNLQAMPLDFVQLKKSHTGEYLAKNIRAIVEKFGIKDKIFGIVTNNASNNQTMIDTIKHYRWAQFKGEPHWSRSAQVILRPFGSHKKKKTISSTDDSDNGEEFDDLKDNIQLSDSENEDSVNKEDELPTDGTLAADLIDGEIELQDEDLSDKEDHDRYTSNLCKESLAKVSKLISRKLNKSPDSKACFVELCQEHECSRPHSIQHNVRARWNLTLIQLKIILRCAPSDSQMPGRPLYPPGEYHIKQDDLDLAKDLVEVLQPFYKITLQVSVQGAARIVDVVVFIDQITGHLSSAILDRREEYLPALRNAFLHPSFKDEYSKLAKWNPEWIEEALRLTREMWESNYKPQPPLLTTSQPSNPPPSRPVTGVLAGLVGASEARGASSPTNPPQMWLSGGLALTWWMQQQQAGNTHGGLLQMALDVLSCPATTVDVEQSLSFGRDVE</sequence>
<feature type="compositionally biased region" description="Low complexity" evidence="1">
    <location>
        <begin position="12"/>
        <end position="24"/>
    </location>
</feature>
<dbReference type="InterPro" id="IPR052717">
    <property type="entry name" value="Vacuolar_transposase_reg"/>
</dbReference>
<dbReference type="AlphaFoldDB" id="A0A0L0VR51"/>
<dbReference type="SUPFAM" id="SSF53098">
    <property type="entry name" value="Ribonuclease H-like"/>
    <property type="match status" value="1"/>
</dbReference>
<keyword evidence="3" id="KW-1185">Reference proteome</keyword>
<dbReference type="PANTHER" id="PTHR46169">
    <property type="entry name" value="DNA REPLICATION-RELATED ELEMENT FACTOR, ISOFORM A"/>
    <property type="match status" value="1"/>
</dbReference>
<feature type="region of interest" description="Disordered" evidence="1">
    <location>
        <begin position="1"/>
        <end position="62"/>
    </location>
</feature>
<protein>
    <recommendedName>
        <fullName evidence="4">DUF659 domain-containing protein</fullName>
    </recommendedName>
</protein>
<dbReference type="InterPro" id="IPR012337">
    <property type="entry name" value="RNaseH-like_sf"/>
</dbReference>
<evidence type="ECO:0008006" key="4">
    <source>
        <dbReference type="Google" id="ProtNLM"/>
    </source>
</evidence>
<feature type="compositionally biased region" description="Basic and acidic residues" evidence="1">
    <location>
        <begin position="32"/>
        <end position="41"/>
    </location>
</feature>
<dbReference type="EMBL" id="AJIL01000028">
    <property type="protein sequence ID" value="KNF01692.1"/>
    <property type="molecule type" value="Genomic_DNA"/>
</dbReference>
<reference evidence="3" key="1">
    <citation type="submission" date="2014-03" db="EMBL/GenBank/DDBJ databases">
        <title>The Genome Sequence of Puccinia striiformis f. sp. tritici PST-78.</title>
        <authorList>
            <consortium name="The Broad Institute Genome Sequencing Platform"/>
            <person name="Cuomo C."/>
            <person name="Hulbert S."/>
            <person name="Chen X."/>
            <person name="Walker B."/>
            <person name="Young S.K."/>
            <person name="Zeng Q."/>
            <person name="Gargeya S."/>
            <person name="Fitzgerald M."/>
            <person name="Haas B."/>
            <person name="Abouelleil A."/>
            <person name="Alvarado L."/>
            <person name="Arachchi H.M."/>
            <person name="Berlin A.M."/>
            <person name="Chapman S.B."/>
            <person name="Goldberg J."/>
            <person name="Griggs A."/>
            <person name="Gujja S."/>
            <person name="Hansen M."/>
            <person name="Howarth C."/>
            <person name="Imamovic A."/>
            <person name="Larimer J."/>
            <person name="McCowan C."/>
            <person name="Montmayeur A."/>
            <person name="Murphy C."/>
            <person name="Neiman D."/>
            <person name="Pearson M."/>
            <person name="Priest M."/>
            <person name="Roberts A."/>
            <person name="Saif S."/>
            <person name="Shea T."/>
            <person name="Sisk P."/>
            <person name="Sykes S."/>
            <person name="Wortman J."/>
            <person name="Nusbaum C."/>
            <person name="Birren B."/>
        </authorList>
    </citation>
    <scope>NUCLEOTIDE SEQUENCE [LARGE SCALE GENOMIC DNA]</scope>
    <source>
        <strain evidence="3">race PST-78</strain>
    </source>
</reference>
<dbReference type="Proteomes" id="UP000054564">
    <property type="component" value="Unassembled WGS sequence"/>
</dbReference>
<feature type="compositionally biased region" description="Basic residues" evidence="1">
    <location>
        <begin position="1"/>
        <end position="11"/>
    </location>
</feature>